<evidence type="ECO:0000313" key="4">
    <source>
        <dbReference type="EMBL" id="KAL1867352.1"/>
    </source>
</evidence>
<sequence>MSSSIMDKDGTHNESIILVVAANGLIASHVVDQLLARGFRVRGTVRSCARTEWMGTLFDAKYGPGRFERVEVPDASAVDAWDKSVEGVAGIVDVLGKVDLSMVNCDEVADEELAWHIALLETALKKPTVKTFVFTGSAWAAWTPDPDTERTLAEWSWNEEAVELARSHRELEEKGLAPFMALKTLVERGVWAWVRRHSRLPFAFNSILLDTVIGPTLQPKELGIPSTAGMVQWIYEGKNLSMLALLKPQWFVDARDAALLYVAVLTTPGVDGERLFGFADRYSWSVSGSSPLSCHLIVVCLQTQ</sequence>
<dbReference type="Pfam" id="PF01370">
    <property type="entry name" value="Epimerase"/>
    <property type="match status" value="1"/>
</dbReference>
<dbReference type="EMBL" id="JAZHXJ010000242">
    <property type="protein sequence ID" value="KAL1867352.1"/>
    <property type="molecule type" value="Genomic_DNA"/>
</dbReference>
<dbReference type="InterPro" id="IPR001509">
    <property type="entry name" value="Epimerase_deHydtase"/>
</dbReference>
<name>A0ABR3WV69_9PEZI</name>
<gene>
    <name evidence="4" type="ORF">VTK73DRAFT_4231</name>
</gene>
<dbReference type="PANTHER" id="PTHR10366:SF562">
    <property type="entry name" value="ALDEHYDE REDUCTASE II (AFU_ORTHOLOGUE AFUA_1G11360)"/>
    <property type="match status" value="1"/>
</dbReference>
<protein>
    <recommendedName>
        <fullName evidence="3">NAD-dependent epimerase/dehydratase domain-containing protein</fullName>
    </recommendedName>
</protein>
<evidence type="ECO:0000259" key="3">
    <source>
        <dbReference type="Pfam" id="PF01370"/>
    </source>
</evidence>
<dbReference type="InterPro" id="IPR036291">
    <property type="entry name" value="NAD(P)-bd_dom_sf"/>
</dbReference>
<keyword evidence="5" id="KW-1185">Reference proteome</keyword>
<dbReference type="PANTHER" id="PTHR10366">
    <property type="entry name" value="NAD DEPENDENT EPIMERASE/DEHYDRATASE"/>
    <property type="match status" value="1"/>
</dbReference>
<comment type="caution">
    <text evidence="4">The sequence shown here is derived from an EMBL/GenBank/DDBJ whole genome shotgun (WGS) entry which is preliminary data.</text>
</comment>
<evidence type="ECO:0000256" key="2">
    <source>
        <dbReference type="ARBA" id="ARBA00023445"/>
    </source>
</evidence>
<feature type="domain" description="NAD-dependent epimerase/dehydratase" evidence="3">
    <location>
        <begin position="17"/>
        <end position="268"/>
    </location>
</feature>
<evidence type="ECO:0000313" key="5">
    <source>
        <dbReference type="Proteomes" id="UP001586593"/>
    </source>
</evidence>
<organism evidence="4 5">
    <name type="scientific">Phialemonium thermophilum</name>
    <dbReference type="NCBI Taxonomy" id="223376"/>
    <lineage>
        <taxon>Eukaryota</taxon>
        <taxon>Fungi</taxon>
        <taxon>Dikarya</taxon>
        <taxon>Ascomycota</taxon>
        <taxon>Pezizomycotina</taxon>
        <taxon>Sordariomycetes</taxon>
        <taxon>Sordariomycetidae</taxon>
        <taxon>Cephalothecales</taxon>
        <taxon>Cephalothecaceae</taxon>
        <taxon>Phialemonium</taxon>
    </lineage>
</organism>
<accession>A0ABR3WV69</accession>
<dbReference type="Gene3D" id="3.40.50.720">
    <property type="entry name" value="NAD(P)-binding Rossmann-like Domain"/>
    <property type="match status" value="1"/>
</dbReference>
<dbReference type="InterPro" id="IPR050425">
    <property type="entry name" value="NAD(P)_dehydrat-like"/>
</dbReference>
<dbReference type="Proteomes" id="UP001586593">
    <property type="component" value="Unassembled WGS sequence"/>
</dbReference>
<reference evidence="4 5" key="1">
    <citation type="journal article" date="2024" name="Commun. Biol.">
        <title>Comparative genomic analysis of thermophilic fungi reveals convergent evolutionary adaptations and gene losses.</title>
        <authorList>
            <person name="Steindorff A.S."/>
            <person name="Aguilar-Pontes M.V."/>
            <person name="Robinson A.J."/>
            <person name="Andreopoulos B."/>
            <person name="LaButti K."/>
            <person name="Kuo A."/>
            <person name="Mondo S."/>
            <person name="Riley R."/>
            <person name="Otillar R."/>
            <person name="Haridas S."/>
            <person name="Lipzen A."/>
            <person name="Grimwood J."/>
            <person name="Schmutz J."/>
            <person name="Clum A."/>
            <person name="Reid I.D."/>
            <person name="Moisan M.C."/>
            <person name="Butler G."/>
            <person name="Nguyen T.T.M."/>
            <person name="Dewar K."/>
            <person name="Conant G."/>
            <person name="Drula E."/>
            <person name="Henrissat B."/>
            <person name="Hansel C."/>
            <person name="Singer S."/>
            <person name="Hutchinson M.I."/>
            <person name="de Vries R.P."/>
            <person name="Natvig D.O."/>
            <person name="Powell A.J."/>
            <person name="Tsang A."/>
            <person name="Grigoriev I.V."/>
        </authorList>
    </citation>
    <scope>NUCLEOTIDE SEQUENCE [LARGE SCALE GENOMIC DNA]</scope>
    <source>
        <strain evidence="4 5">ATCC 24622</strain>
    </source>
</reference>
<dbReference type="SUPFAM" id="SSF51735">
    <property type="entry name" value="NAD(P)-binding Rossmann-fold domains"/>
    <property type="match status" value="1"/>
</dbReference>
<proteinExistence type="inferred from homology"/>
<keyword evidence="1" id="KW-0560">Oxidoreductase</keyword>
<comment type="similarity">
    <text evidence="2">Belongs to the NAD(P)-dependent epimerase/dehydratase family. Dihydroflavonol-4-reductase subfamily.</text>
</comment>
<evidence type="ECO:0000256" key="1">
    <source>
        <dbReference type="ARBA" id="ARBA00023002"/>
    </source>
</evidence>